<evidence type="ECO:0000313" key="1">
    <source>
        <dbReference type="EMBL" id="THF48472.1"/>
    </source>
</evidence>
<dbReference type="EMBL" id="SSNZ01000008">
    <property type="protein sequence ID" value="THF48472.1"/>
    <property type="molecule type" value="Genomic_DNA"/>
</dbReference>
<comment type="caution">
    <text evidence="1">The sequence shown here is derived from an EMBL/GenBank/DDBJ whole genome shotgun (WGS) entry which is preliminary data.</text>
</comment>
<dbReference type="RefSeq" id="WP_136403934.1">
    <property type="nucleotide sequence ID" value="NZ_SSNZ01000008.1"/>
</dbReference>
<dbReference type="OrthoDB" id="1359750at2"/>
<protein>
    <submittedName>
        <fullName evidence="1">Uncharacterized protein</fullName>
    </submittedName>
</protein>
<accession>A0A4V3W7T2</accession>
<proteinExistence type="predicted"/>
<evidence type="ECO:0000313" key="2">
    <source>
        <dbReference type="Proteomes" id="UP000307507"/>
    </source>
</evidence>
<reference evidence="1 2" key="1">
    <citation type="submission" date="2019-04" db="EMBL/GenBank/DDBJ databases">
        <title>Flavobacterium sp. nov. isolated from construction timber.</title>
        <authorList>
            <person name="Lin S.-Y."/>
            <person name="Chang C.-T."/>
            <person name="Young C.-C."/>
        </authorList>
    </citation>
    <scope>NUCLEOTIDE SEQUENCE [LARGE SCALE GENOMIC DNA]</scope>
    <source>
        <strain evidence="1 2">CC-CTC003</strain>
    </source>
</reference>
<sequence>MCDFTKGIKLCSCEPETIKFREQEFYKKSGDQLIPVRNKKNDGIPLRYIWRLFRFVEAYKDCAMLGHYIMPSDSIGNGLDAEWIALNLNCENCFDFDYSPQEGDNLFIRQNVILGPYISFVFKSGQWIIDHHDPFAIAIESVKDGIIKEID</sequence>
<keyword evidence="2" id="KW-1185">Reference proteome</keyword>
<gene>
    <name evidence="1" type="ORF">E6C50_14405</name>
</gene>
<name>A0A4V3W7T2_9FLAO</name>
<organism evidence="1 2">
    <name type="scientific">Flavobacterium supellecticarium</name>
    <dbReference type="NCBI Taxonomy" id="2565924"/>
    <lineage>
        <taxon>Bacteria</taxon>
        <taxon>Pseudomonadati</taxon>
        <taxon>Bacteroidota</taxon>
        <taxon>Flavobacteriia</taxon>
        <taxon>Flavobacteriales</taxon>
        <taxon>Flavobacteriaceae</taxon>
        <taxon>Flavobacterium</taxon>
    </lineage>
</organism>
<dbReference type="AlphaFoldDB" id="A0A4V3W7T2"/>
<dbReference type="Proteomes" id="UP000307507">
    <property type="component" value="Unassembled WGS sequence"/>
</dbReference>